<dbReference type="VEuPathDB" id="FungiDB:UREG_07042"/>
<feature type="domain" description="Polymerase nucleotidyl transferase" evidence="10">
    <location>
        <begin position="669"/>
        <end position="704"/>
    </location>
</feature>
<dbReference type="InterPro" id="IPR036691">
    <property type="entry name" value="Endo/exonu/phosph_ase_sf"/>
</dbReference>
<feature type="domain" description="Poly(A) polymerase central" evidence="12">
    <location>
        <begin position="794"/>
        <end position="919"/>
    </location>
</feature>
<keyword evidence="14" id="KW-1185">Reference proteome</keyword>
<dbReference type="GO" id="GO:1990817">
    <property type="term" value="F:poly(A) RNA polymerase activity"/>
    <property type="evidence" value="ECO:0007669"/>
    <property type="project" value="UniProtKB-EC"/>
</dbReference>
<dbReference type="Gene3D" id="3.30.460.10">
    <property type="entry name" value="Beta Polymerase, domain 2"/>
    <property type="match status" value="1"/>
</dbReference>
<comment type="subcellular location">
    <subcellularLocation>
        <location evidence="1">Nucleus</location>
    </subcellularLocation>
</comment>
<dbReference type="SUPFAM" id="SSF81301">
    <property type="entry name" value="Nucleotidyltransferase"/>
    <property type="match status" value="1"/>
</dbReference>
<comment type="similarity">
    <text evidence="2">Belongs to the poly(A) polymerase family.</text>
</comment>
<dbReference type="Gene3D" id="1.10.1410.10">
    <property type="match status" value="1"/>
</dbReference>
<dbReference type="InterPro" id="IPR009097">
    <property type="entry name" value="Cyclic_Pdiesterase"/>
</dbReference>
<feature type="region of interest" description="Disordered" evidence="9">
    <location>
        <begin position="515"/>
        <end position="538"/>
    </location>
</feature>
<dbReference type="SUPFAM" id="SSF81631">
    <property type="entry name" value="PAP/OAS1 substrate-binding domain"/>
    <property type="match status" value="1"/>
</dbReference>
<dbReference type="Pfam" id="PF01909">
    <property type="entry name" value="NTP_transf_2"/>
    <property type="match status" value="1"/>
</dbReference>
<dbReference type="Pfam" id="PF04928">
    <property type="entry name" value="PAP_central"/>
    <property type="match status" value="1"/>
</dbReference>
<dbReference type="PANTHER" id="PTHR10682:SF23">
    <property type="entry name" value="POLYNUCLEOTIDE ADENYLYLTRANSFERASE"/>
    <property type="match status" value="1"/>
</dbReference>
<reference evidence="14" key="1">
    <citation type="journal article" date="2009" name="Genome Res.">
        <title>Comparative genomic analyses of the human fungal pathogens Coccidioides and their relatives.</title>
        <authorList>
            <person name="Sharpton T.J."/>
            <person name="Stajich J.E."/>
            <person name="Rounsley S.D."/>
            <person name="Gardner M.J."/>
            <person name="Wortman J.R."/>
            <person name="Jordar V.S."/>
            <person name="Maiti R."/>
            <person name="Kodira C.D."/>
            <person name="Neafsey D.E."/>
            <person name="Zeng Q."/>
            <person name="Hung C.-Y."/>
            <person name="McMahan C."/>
            <person name="Muszewska A."/>
            <person name="Grynberg M."/>
            <person name="Mandel M.A."/>
            <person name="Kellner E.M."/>
            <person name="Barker B.M."/>
            <person name="Galgiani J.N."/>
            <person name="Orbach M.J."/>
            <person name="Kirkland T.N."/>
            <person name="Cole G.T."/>
            <person name="Henn M.R."/>
            <person name="Birren B.W."/>
            <person name="Taylor J.W."/>
        </authorList>
    </citation>
    <scope>NUCLEOTIDE SEQUENCE [LARGE SCALE GENOMIC DNA]</scope>
    <source>
        <strain evidence="14">UAMH 1704</strain>
    </source>
</reference>
<dbReference type="Proteomes" id="UP000002058">
    <property type="component" value="Unassembled WGS sequence"/>
</dbReference>
<evidence type="ECO:0000256" key="2">
    <source>
        <dbReference type="ARBA" id="ARBA00010912"/>
    </source>
</evidence>
<evidence type="ECO:0000256" key="6">
    <source>
        <dbReference type="ARBA" id="ARBA00022741"/>
    </source>
</evidence>
<dbReference type="Pfam" id="PF13563">
    <property type="entry name" value="2_5_RNA_ligase2"/>
    <property type="match status" value="1"/>
</dbReference>
<dbReference type="GeneID" id="8440618"/>
<feature type="domain" description="Endonuclease/exonuclease/phosphatase" evidence="11">
    <location>
        <begin position="281"/>
        <end position="575"/>
    </location>
</feature>
<dbReference type="InterPro" id="IPR005135">
    <property type="entry name" value="Endo/exonuclease/phosphatase"/>
</dbReference>
<dbReference type="EMBL" id="CH476619">
    <property type="protein sequence ID" value="EEP82177.1"/>
    <property type="molecule type" value="Genomic_DNA"/>
</dbReference>
<gene>
    <name evidence="13" type="ORF">UREG_07042</name>
</gene>
<dbReference type="GO" id="GO:0006397">
    <property type="term" value="P:mRNA processing"/>
    <property type="evidence" value="ECO:0007669"/>
    <property type="project" value="UniProtKB-KW"/>
</dbReference>
<dbReference type="GO" id="GO:0005634">
    <property type="term" value="C:nucleus"/>
    <property type="evidence" value="ECO:0007669"/>
    <property type="project" value="UniProtKB-SubCell"/>
</dbReference>
<evidence type="ECO:0000259" key="11">
    <source>
        <dbReference type="Pfam" id="PF03372"/>
    </source>
</evidence>
<dbReference type="InterPro" id="IPR002934">
    <property type="entry name" value="Polymerase_NTP_transf_dom"/>
</dbReference>
<dbReference type="InParanoid" id="C4JXZ1"/>
<dbReference type="SUPFAM" id="SSF56219">
    <property type="entry name" value="DNase I-like"/>
    <property type="match status" value="1"/>
</dbReference>
<keyword evidence="4" id="KW-0507">mRNA processing</keyword>
<proteinExistence type="inferred from homology"/>
<keyword evidence="6" id="KW-0547">Nucleotide-binding</keyword>
<evidence type="ECO:0000259" key="10">
    <source>
        <dbReference type="Pfam" id="PF01909"/>
    </source>
</evidence>
<dbReference type="RefSeq" id="XP_002582269.1">
    <property type="nucleotide sequence ID" value="XM_002582223.1"/>
</dbReference>
<evidence type="ECO:0000256" key="3">
    <source>
        <dbReference type="ARBA" id="ARBA00012388"/>
    </source>
</evidence>
<protein>
    <recommendedName>
        <fullName evidence="3">polynucleotide adenylyltransferase</fullName>
        <ecNumber evidence="3">2.7.7.19</ecNumber>
    </recommendedName>
</protein>
<evidence type="ECO:0000313" key="13">
    <source>
        <dbReference type="EMBL" id="EEP82177.1"/>
    </source>
</evidence>
<dbReference type="EC" id="2.7.7.19" evidence="3"/>
<dbReference type="AlphaFoldDB" id="C4JXZ1"/>
<evidence type="ECO:0000313" key="14">
    <source>
        <dbReference type="Proteomes" id="UP000002058"/>
    </source>
</evidence>
<evidence type="ECO:0000256" key="4">
    <source>
        <dbReference type="ARBA" id="ARBA00022664"/>
    </source>
</evidence>
<dbReference type="InterPro" id="IPR007012">
    <property type="entry name" value="PolA_pol_cen_dom"/>
</dbReference>
<organism evidence="13 14">
    <name type="scientific">Uncinocarpus reesii (strain UAMH 1704)</name>
    <dbReference type="NCBI Taxonomy" id="336963"/>
    <lineage>
        <taxon>Eukaryota</taxon>
        <taxon>Fungi</taxon>
        <taxon>Dikarya</taxon>
        <taxon>Ascomycota</taxon>
        <taxon>Pezizomycotina</taxon>
        <taxon>Eurotiomycetes</taxon>
        <taxon>Eurotiomycetidae</taxon>
        <taxon>Onygenales</taxon>
        <taxon>Onygenaceae</taxon>
        <taxon>Uncinocarpus</taxon>
    </lineage>
</organism>
<name>C4JXZ1_UNCRE</name>
<dbReference type="PANTHER" id="PTHR10682">
    <property type="entry name" value="POLY A POLYMERASE"/>
    <property type="match status" value="1"/>
</dbReference>
<dbReference type="Pfam" id="PF03372">
    <property type="entry name" value="Exo_endo_phos"/>
    <property type="match status" value="1"/>
</dbReference>
<evidence type="ECO:0000259" key="12">
    <source>
        <dbReference type="Pfam" id="PF04928"/>
    </source>
</evidence>
<dbReference type="GO" id="GO:0005524">
    <property type="term" value="F:ATP binding"/>
    <property type="evidence" value="ECO:0007669"/>
    <property type="project" value="UniProtKB-KW"/>
</dbReference>
<dbReference type="OrthoDB" id="10263155at2759"/>
<evidence type="ECO:0000256" key="7">
    <source>
        <dbReference type="ARBA" id="ARBA00022840"/>
    </source>
</evidence>
<evidence type="ECO:0000256" key="8">
    <source>
        <dbReference type="ARBA" id="ARBA00023242"/>
    </source>
</evidence>
<dbReference type="InterPro" id="IPR043519">
    <property type="entry name" value="NT_sf"/>
</dbReference>
<dbReference type="eggNOG" id="KOG2245">
    <property type="taxonomic scope" value="Eukaryota"/>
</dbReference>
<evidence type="ECO:0000256" key="9">
    <source>
        <dbReference type="SAM" id="MobiDB-lite"/>
    </source>
</evidence>
<dbReference type="Gene3D" id="3.90.1140.10">
    <property type="entry name" value="Cyclic phosphodiesterase"/>
    <property type="match status" value="1"/>
</dbReference>
<dbReference type="SUPFAM" id="SSF55144">
    <property type="entry name" value="LigT-like"/>
    <property type="match status" value="1"/>
</dbReference>
<evidence type="ECO:0000256" key="5">
    <source>
        <dbReference type="ARBA" id="ARBA00022679"/>
    </source>
</evidence>
<evidence type="ECO:0000256" key="1">
    <source>
        <dbReference type="ARBA" id="ARBA00004123"/>
    </source>
</evidence>
<dbReference type="HOGENOM" id="CLU_004292_0_0_1"/>
<sequence>MASSDQQSPSSSLSLRFSQTALCIIPPENLCGEINRLRSFYDQAYGGWPPHINLLYPFVAAGSVPEAVARIRTALIQRRNAAGAPNVRLRLDQAGFFVPRKGNIVHLIPRSEDASMSLTDLRDTILAALGQPDGGQFNPHLTVGQTRAGDEQSRDSLLSKVRLLPPIEWNVEELVVLVRERVIQHGQKFSQMRVWGTIGLSGDLTMNNLAISEVGHVGEHMHALHNSEMIPTQPSISRSVCGEPMTTYQFPPDGYKWTPCAPILGESGEKEPGWDTLTVSSYNVLLEQPYPPPRGRYPALVHTILAQSALADILVLQEVCDDFLSHLLSQNEIQSRYCFATHGPPHQAECAPLPMQRNVVILSRFRFSWEILPFTERYKTAVILKMVGVGKQTADSRFLPLIVAAVHLTSGLADRRVSAKESQIRALYDFLDHTYPENPCIIAGDMNIPTSALTVQSAMDEKLLSPAKAYDLSQLESLLCGSRFEDAWLMARANAKDLSPNPADMLSIDTLEGEEGATFDPRRNPLAAASAGPDGRPQRYDRILMDRSGFLGPTEFNLFGLPDDDQNPAELGSDHWGVRATFCLKLESTASDNMTVASTSASFLTPTKLFDRHSLELCLRESMMLPTEADVSKRQSVVDLLRDVITQGPAARAGDGSGNNPEPNIAMVLVPVGSYGLGVWSPSSDIDCLVIGPISSKTFFAVAEKRLRKATDLGIRILRRVKAATGTMLELEVEGIKCDLQYCPASRVVEAWQRISLLPPDDSTFYLSSQALTKLQAFRDVDYIRRSIPDLAAFRAAHRFITLWAKRRGIYLARFGYLGGIHITMMLSRVCKLSCRKGGATSMDMICRFFKYYTNFDWEREILCDPSFFKDAPRYRRYANEPMVILTIHTPLVNIARSASKASTRTIIKELQRMDELISTPDMSWSGLVGNITASDSSQEFLKTYTSYIKIHVQYWGMILAKGSTLLGWLESRCCRLLNGAYPVSMQEYGPRDSLQERVSVMLQNTKGSTLLALRETRRVILKVLRWRDVDKTRLCLIGS</sequence>
<keyword evidence="7" id="KW-0067">ATP-binding</keyword>
<accession>C4JXZ1</accession>
<dbReference type="Gene3D" id="3.60.10.10">
    <property type="entry name" value="Endonuclease/exonuclease/phosphatase"/>
    <property type="match status" value="1"/>
</dbReference>
<dbReference type="STRING" id="336963.C4JXZ1"/>
<dbReference type="OMA" id="THGPPDQ"/>
<keyword evidence="5" id="KW-0808">Transferase</keyword>
<dbReference type="KEGG" id="ure:UREG_07042"/>
<keyword evidence="8" id="KW-0539">Nucleus</keyword>